<evidence type="ECO:0008006" key="3">
    <source>
        <dbReference type="Google" id="ProtNLM"/>
    </source>
</evidence>
<gene>
    <name evidence="1" type="ORF">D2N39_03910</name>
</gene>
<protein>
    <recommendedName>
        <fullName evidence="3">Alpha/beta fold hydrolase</fullName>
    </recommendedName>
</protein>
<evidence type="ECO:0000313" key="2">
    <source>
        <dbReference type="Proteomes" id="UP000266649"/>
    </source>
</evidence>
<proteinExistence type="predicted"/>
<dbReference type="EMBL" id="QXXQ01000002">
    <property type="protein sequence ID" value="RID92828.1"/>
    <property type="molecule type" value="Genomic_DNA"/>
</dbReference>
<evidence type="ECO:0000313" key="1">
    <source>
        <dbReference type="EMBL" id="RID92828.1"/>
    </source>
</evidence>
<dbReference type="InterPro" id="IPR029058">
    <property type="entry name" value="AB_hydrolase_fold"/>
</dbReference>
<dbReference type="OrthoDB" id="8111537at2"/>
<dbReference type="RefSeq" id="WP_119133485.1">
    <property type="nucleotide sequence ID" value="NZ_QXXQ01000002.1"/>
</dbReference>
<dbReference type="SUPFAM" id="SSF53474">
    <property type="entry name" value="alpha/beta-Hydrolases"/>
    <property type="match status" value="1"/>
</dbReference>
<keyword evidence="2" id="KW-1185">Reference proteome</keyword>
<dbReference type="Gene3D" id="3.40.50.1820">
    <property type="entry name" value="alpha/beta hydrolase"/>
    <property type="match status" value="1"/>
</dbReference>
<reference evidence="1 2" key="1">
    <citation type="submission" date="2018-09" db="EMBL/GenBank/DDBJ databases">
        <title>Gemmobacter lutimaris sp. nov., a marine bacterium isolated from tidal flat.</title>
        <authorList>
            <person name="Lee D.W."/>
            <person name="Yoo Y."/>
            <person name="Kim J.-J."/>
            <person name="Kim B.S."/>
        </authorList>
    </citation>
    <scope>NUCLEOTIDE SEQUENCE [LARGE SCALE GENOMIC DNA]</scope>
    <source>
        <strain evidence="1 2">YJ-T1-11</strain>
    </source>
</reference>
<dbReference type="AlphaFoldDB" id="A0A398BWP0"/>
<sequence length="316" mass="33620">MSNRWIRRLLTIAASLALLAVLGSAWFTHRLMVEVLTGRAFANLAQPEIDDPLKIGYRGDPGRAFGLPWQEVVLETPLGPAPAWFIPAPDMGGKRLAIFVHGIGGAREDGYPFLPELHDAGLPVLLITYRNDAGAPPAPDGLHAFGLTEWRDLEAAYDWAENHGYDSVLLVAASMGGGIAGQFLARSDLAGMTAGVVLDAPALDFPATLRHITRRMGLPLGGIGTALALPAFGFSHGLDLSLAKATNAFIHFKGPLLIFHGEADRIVPPETSKALLAARGGNTVLVLTPGDHLQSRDTAPERFTAALTDLITALPR</sequence>
<comment type="caution">
    <text evidence="1">The sequence shown here is derived from an EMBL/GenBank/DDBJ whole genome shotgun (WGS) entry which is preliminary data.</text>
</comment>
<organism evidence="1 2">
    <name type="scientific">Gemmobacter lutimaris</name>
    <dbReference type="NCBI Taxonomy" id="2306023"/>
    <lineage>
        <taxon>Bacteria</taxon>
        <taxon>Pseudomonadati</taxon>
        <taxon>Pseudomonadota</taxon>
        <taxon>Alphaproteobacteria</taxon>
        <taxon>Rhodobacterales</taxon>
        <taxon>Paracoccaceae</taxon>
        <taxon>Gemmobacter</taxon>
    </lineage>
</organism>
<name>A0A398BWP0_9RHOB</name>
<accession>A0A398BWP0</accession>
<dbReference type="Proteomes" id="UP000266649">
    <property type="component" value="Unassembled WGS sequence"/>
</dbReference>